<name>A0A165J600_XYLHT</name>
<dbReference type="RefSeq" id="XP_018191334.1">
    <property type="nucleotide sequence ID" value="XM_018334139.1"/>
</dbReference>
<feature type="compositionally biased region" description="Polar residues" evidence="1">
    <location>
        <begin position="1"/>
        <end position="14"/>
    </location>
</feature>
<dbReference type="InterPro" id="IPR014729">
    <property type="entry name" value="Rossmann-like_a/b/a_fold"/>
</dbReference>
<evidence type="ECO:0008006" key="4">
    <source>
        <dbReference type="Google" id="ProtNLM"/>
    </source>
</evidence>
<evidence type="ECO:0000313" key="2">
    <source>
        <dbReference type="EMBL" id="KZF25779.1"/>
    </source>
</evidence>
<evidence type="ECO:0000256" key="1">
    <source>
        <dbReference type="SAM" id="MobiDB-lite"/>
    </source>
</evidence>
<dbReference type="EMBL" id="KV407455">
    <property type="protein sequence ID" value="KZF25779.1"/>
    <property type="molecule type" value="Genomic_DNA"/>
</dbReference>
<dbReference type="Gene3D" id="3.40.50.620">
    <property type="entry name" value="HUPs"/>
    <property type="match status" value="2"/>
</dbReference>
<evidence type="ECO:0000313" key="3">
    <source>
        <dbReference type="Proteomes" id="UP000076632"/>
    </source>
</evidence>
<keyword evidence="3" id="KW-1185">Reference proteome</keyword>
<dbReference type="PANTHER" id="PTHR31285:SF0">
    <property type="entry name" value="NICOTINAMIDE MONONUCLEOTIDE ADENYLYLTRANSFERASE"/>
    <property type="match status" value="1"/>
</dbReference>
<gene>
    <name evidence="2" type="ORF">L228DRAFT_259155</name>
</gene>
<dbReference type="GO" id="GO:0016887">
    <property type="term" value="F:ATP hydrolysis activity"/>
    <property type="evidence" value="ECO:0007669"/>
    <property type="project" value="TreeGrafter"/>
</dbReference>
<dbReference type="Proteomes" id="UP000076632">
    <property type="component" value="Unassembled WGS sequence"/>
</dbReference>
<dbReference type="GO" id="GO:0000309">
    <property type="term" value="F:nicotinamide-nucleotide adenylyltransferase activity"/>
    <property type="evidence" value="ECO:0007669"/>
    <property type="project" value="TreeGrafter"/>
</dbReference>
<feature type="region of interest" description="Disordered" evidence="1">
    <location>
        <begin position="383"/>
        <end position="419"/>
    </location>
</feature>
<dbReference type="FunCoup" id="A0A165J600">
    <property type="interactions" value="38"/>
</dbReference>
<reference evidence="2 3" key="1">
    <citation type="journal article" date="2016" name="Fungal Biol.">
        <title>The genome of Xylona heveae provides a window into fungal endophytism.</title>
        <authorList>
            <person name="Gazis R."/>
            <person name="Kuo A."/>
            <person name="Riley R."/>
            <person name="LaButti K."/>
            <person name="Lipzen A."/>
            <person name="Lin J."/>
            <person name="Amirebrahimi M."/>
            <person name="Hesse C.N."/>
            <person name="Spatafora J.W."/>
            <person name="Henrissat B."/>
            <person name="Hainaut M."/>
            <person name="Grigoriev I.V."/>
            <person name="Hibbett D.S."/>
        </authorList>
    </citation>
    <scope>NUCLEOTIDE SEQUENCE [LARGE SCALE GENOMIC DNA]</scope>
    <source>
        <strain evidence="2 3">TC161</strain>
    </source>
</reference>
<feature type="region of interest" description="Disordered" evidence="1">
    <location>
        <begin position="246"/>
        <end position="296"/>
    </location>
</feature>
<dbReference type="InParanoid" id="A0A165J600"/>
<dbReference type="STRING" id="1328760.A0A165J600"/>
<accession>A0A165J600</accession>
<dbReference type="OrthoDB" id="5591297at2759"/>
<organism evidence="2 3">
    <name type="scientific">Xylona heveae (strain CBS 132557 / TC161)</name>
    <dbReference type="NCBI Taxonomy" id="1328760"/>
    <lineage>
        <taxon>Eukaryota</taxon>
        <taxon>Fungi</taxon>
        <taxon>Dikarya</taxon>
        <taxon>Ascomycota</taxon>
        <taxon>Pezizomycotina</taxon>
        <taxon>Xylonomycetes</taxon>
        <taxon>Xylonales</taxon>
        <taxon>Xylonaceae</taxon>
        <taxon>Xylona</taxon>
    </lineage>
</organism>
<dbReference type="PANTHER" id="PTHR31285">
    <property type="entry name" value="NICOTINAMIDE MONONUCLEOTIDE ADENYLYLTRANSFERASE"/>
    <property type="match status" value="1"/>
</dbReference>
<dbReference type="SUPFAM" id="SSF52374">
    <property type="entry name" value="Nucleotidylyl transferase"/>
    <property type="match status" value="1"/>
</dbReference>
<dbReference type="OMA" id="TEGREWY"/>
<protein>
    <recommendedName>
        <fullName evidence="4">Nicotinamide-nucleotide adenylyltransferase</fullName>
    </recommendedName>
</protein>
<dbReference type="GO" id="GO:0005737">
    <property type="term" value="C:cytoplasm"/>
    <property type="evidence" value="ECO:0007669"/>
    <property type="project" value="TreeGrafter"/>
</dbReference>
<sequence>MASTPHLPETNSRIDTQHHSGYHPSSDPSAPTASPTTGPQSLIHSPTMPSPQALSNLSNEFRQALSAFAASSSRFQLLRTITSHGEHSFAALISSSTSPHPRIWPTPHTLYILDSSFNPPTRAHRQLALSALRDDERGQEPKRLLLLLATQNADKAPKPAQFQDRLVMMTLFAQDLLRSLTPPSTTSFFDISSPTGSAAPSAATTPSSTAPSLLHNVPDVAIAIDIGITKEPYFVEKSYAITETEVYGPGPTPASSPSATVSPSTAKERSSISSTTIKTTATATAPSSSSSKPPQAQATQVWLTGYDTLTRIMDPKYYLPTHTLAPLEPFLSAHRIRATLRPGDSWGGRAEQEAYLHNLAAGEREHEGGKKEWAQRIELVVGSSHDGGAGDGLTTSPAGAEGDATSSNPVEEKKKECEGAVENQIISSTRVREACQRGDPEALKKLVTNDVADFVLGQGFYKE</sequence>
<dbReference type="AlphaFoldDB" id="A0A165J600"/>
<feature type="compositionally biased region" description="Low complexity" evidence="1">
    <location>
        <begin position="192"/>
        <end position="212"/>
    </location>
</feature>
<feature type="region of interest" description="Disordered" evidence="1">
    <location>
        <begin position="1"/>
        <end position="53"/>
    </location>
</feature>
<feature type="region of interest" description="Disordered" evidence="1">
    <location>
        <begin position="191"/>
        <end position="212"/>
    </location>
</feature>
<dbReference type="GO" id="GO:0005634">
    <property type="term" value="C:nucleus"/>
    <property type="evidence" value="ECO:0007669"/>
    <property type="project" value="TreeGrafter"/>
</dbReference>
<feature type="compositionally biased region" description="Low complexity" evidence="1">
    <location>
        <begin position="253"/>
        <end position="296"/>
    </location>
</feature>
<dbReference type="GeneID" id="28899276"/>
<proteinExistence type="predicted"/>
<feature type="compositionally biased region" description="Low complexity" evidence="1">
    <location>
        <begin position="24"/>
        <end position="41"/>
    </location>
</feature>